<evidence type="ECO:0000313" key="4">
    <source>
        <dbReference type="EMBL" id="VDL62009.1"/>
    </source>
</evidence>
<dbReference type="OrthoDB" id="10516421at2759"/>
<dbReference type="PROSITE" id="PS50157">
    <property type="entry name" value="ZINC_FINGER_C2H2_2"/>
    <property type="match status" value="1"/>
</dbReference>
<reference evidence="4 6" key="2">
    <citation type="submission" date="2018-11" db="EMBL/GenBank/DDBJ databases">
        <authorList>
            <consortium name="Pathogen Informatics"/>
        </authorList>
    </citation>
    <scope>NUCLEOTIDE SEQUENCE [LARGE SCALE GENOMIC DNA]</scope>
</reference>
<feature type="domain" description="C2H2-type" evidence="3">
    <location>
        <begin position="71"/>
        <end position="95"/>
    </location>
</feature>
<gene>
    <name evidence="4" type="ORF">HDID_LOCUS9624</name>
    <name evidence="5" type="ORF">WMSIL1_LOCUS367</name>
</gene>
<dbReference type="GO" id="GO:0008270">
    <property type="term" value="F:zinc ion binding"/>
    <property type="evidence" value="ECO:0007669"/>
    <property type="project" value="UniProtKB-KW"/>
</dbReference>
<evidence type="ECO:0000313" key="8">
    <source>
        <dbReference type="WBParaSite" id="HDID_0000962601-mRNA-1"/>
    </source>
</evidence>
<sequence length="182" mass="20459">MDTKCPYCGELIPDTAFHEHFSKCRKITATLRQQNDFYQPPPPDRPYYSLQSPPAYSESPPTYPPSSNQSWKCNSCNLNFDAREEFQKHLRSSEHNRALGSGSKIKDTSCGYPNPSLNLGPIGILTDQQPEAASYSPPTQPRTASEPPQTNEEIKHIVRSEMAKYLRHFLQIVEGDATGNSL</sequence>
<feature type="region of interest" description="Disordered" evidence="2">
    <location>
        <begin position="35"/>
        <end position="66"/>
    </location>
</feature>
<dbReference type="EMBL" id="CABIJS010000011">
    <property type="protein sequence ID" value="VUZ39084.1"/>
    <property type="molecule type" value="Genomic_DNA"/>
</dbReference>
<dbReference type="EMBL" id="UYSG01011345">
    <property type="protein sequence ID" value="VDL62009.1"/>
    <property type="molecule type" value="Genomic_DNA"/>
</dbReference>
<accession>A0A0R3SVL3</accession>
<keyword evidence="7" id="KW-1185">Reference proteome</keyword>
<proteinExistence type="predicted"/>
<feature type="compositionally biased region" description="Polar residues" evidence="2">
    <location>
        <begin position="141"/>
        <end position="151"/>
    </location>
</feature>
<reference evidence="5 7" key="3">
    <citation type="submission" date="2019-07" db="EMBL/GenBank/DDBJ databases">
        <authorList>
            <person name="Jastrzebski P J."/>
            <person name="Paukszto L."/>
            <person name="Jastrzebski P J."/>
        </authorList>
    </citation>
    <scope>NUCLEOTIDE SEQUENCE [LARGE SCALE GENOMIC DNA]</scope>
    <source>
        <strain evidence="5 7">WMS-il1</strain>
    </source>
</reference>
<evidence type="ECO:0000256" key="2">
    <source>
        <dbReference type="SAM" id="MobiDB-lite"/>
    </source>
</evidence>
<evidence type="ECO:0000313" key="7">
    <source>
        <dbReference type="Proteomes" id="UP000321570"/>
    </source>
</evidence>
<feature type="region of interest" description="Disordered" evidence="2">
    <location>
        <begin position="131"/>
        <end position="152"/>
    </location>
</feature>
<name>A0A0R3SVL3_HYMDI</name>
<evidence type="ECO:0000259" key="3">
    <source>
        <dbReference type="PROSITE" id="PS50157"/>
    </source>
</evidence>
<reference evidence="8" key="1">
    <citation type="submission" date="2017-02" db="UniProtKB">
        <authorList>
            <consortium name="WormBaseParasite"/>
        </authorList>
    </citation>
    <scope>IDENTIFICATION</scope>
</reference>
<evidence type="ECO:0000313" key="6">
    <source>
        <dbReference type="Proteomes" id="UP000274504"/>
    </source>
</evidence>
<dbReference type="AlphaFoldDB" id="A0A0R3SVL3"/>
<dbReference type="WBParaSite" id="HDID_0000962601-mRNA-1">
    <property type="protein sequence ID" value="HDID_0000962601-mRNA-1"/>
    <property type="gene ID" value="HDID_0000962601"/>
</dbReference>
<evidence type="ECO:0000256" key="1">
    <source>
        <dbReference type="PROSITE-ProRule" id="PRU00042"/>
    </source>
</evidence>
<organism evidence="8">
    <name type="scientific">Hymenolepis diminuta</name>
    <name type="common">Rat tapeworm</name>
    <dbReference type="NCBI Taxonomy" id="6216"/>
    <lineage>
        <taxon>Eukaryota</taxon>
        <taxon>Metazoa</taxon>
        <taxon>Spiralia</taxon>
        <taxon>Lophotrochozoa</taxon>
        <taxon>Platyhelminthes</taxon>
        <taxon>Cestoda</taxon>
        <taxon>Eucestoda</taxon>
        <taxon>Cyclophyllidea</taxon>
        <taxon>Hymenolepididae</taxon>
        <taxon>Hymenolepis</taxon>
    </lineage>
</organism>
<protein>
    <submittedName>
        <fullName evidence="8">C2H2-type domain-containing protein</fullName>
    </submittedName>
</protein>
<keyword evidence="1" id="KW-0862">Zinc</keyword>
<dbReference type="InterPro" id="IPR013087">
    <property type="entry name" value="Znf_C2H2_type"/>
</dbReference>
<dbReference type="PROSITE" id="PS00028">
    <property type="entry name" value="ZINC_FINGER_C2H2_1"/>
    <property type="match status" value="1"/>
</dbReference>
<dbReference type="Proteomes" id="UP000321570">
    <property type="component" value="Unassembled WGS sequence"/>
</dbReference>
<evidence type="ECO:0000313" key="5">
    <source>
        <dbReference type="EMBL" id="VUZ39084.1"/>
    </source>
</evidence>
<keyword evidence="1" id="KW-0863">Zinc-finger</keyword>
<keyword evidence="1" id="KW-0479">Metal-binding</keyword>
<dbReference type="Proteomes" id="UP000274504">
    <property type="component" value="Unassembled WGS sequence"/>
</dbReference>